<dbReference type="InterPro" id="IPR007202">
    <property type="entry name" value="4Fe-4S_dom"/>
</dbReference>
<dbReference type="Pfam" id="PF04060">
    <property type="entry name" value="FeS"/>
    <property type="match status" value="1"/>
</dbReference>
<proteinExistence type="predicted"/>
<keyword evidence="2" id="KW-1003">Cell membrane</keyword>
<dbReference type="PROSITE" id="PS51379">
    <property type="entry name" value="4FE4S_FER_2"/>
    <property type="match status" value="2"/>
</dbReference>
<dbReference type="GO" id="GO:0051539">
    <property type="term" value="F:4 iron, 4 sulfur cluster binding"/>
    <property type="evidence" value="ECO:0007669"/>
    <property type="project" value="UniProtKB-KW"/>
</dbReference>
<dbReference type="SUPFAM" id="SSF54862">
    <property type="entry name" value="4Fe-4S ferredoxins"/>
    <property type="match status" value="1"/>
</dbReference>
<feature type="domain" description="4Fe-4S ferredoxin-type" evidence="12">
    <location>
        <begin position="84"/>
        <end position="108"/>
    </location>
</feature>
<evidence type="ECO:0000256" key="9">
    <source>
        <dbReference type="ARBA" id="ARBA00023004"/>
    </source>
</evidence>
<feature type="domain" description="4Fe-4S" evidence="13">
    <location>
        <begin position="9"/>
        <end position="68"/>
    </location>
</feature>
<keyword evidence="5" id="KW-0479">Metal-binding</keyword>
<evidence type="ECO:0000256" key="7">
    <source>
        <dbReference type="ARBA" id="ARBA00022967"/>
    </source>
</evidence>
<keyword evidence="6" id="KW-0677">Repeat</keyword>
<dbReference type="Pfam" id="PF14697">
    <property type="entry name" value="Fer4_21"/>
    <property type="match status" value="1"/>
</dbReference>
<dbReference type="InterPro" id="IPR050294">
    <property type="entry name" value="RnfB_subfamily"/>
</dbReference>
<organism evidence="14 15">
    <name type="scientific">Sutterella parvirubra YIT 11816</name>
    <dbReference type="NCBI Taxonomy" id="762967"/>
    <lineage>
        <taxon>Bacteria</taxon>
        <taxon>Pseudomonadati</taxon>
        <taxon>Pseudomonadota</taxon>
        <taxon>Betaproteobacteria</taxon>
        <taxon>Burkholderiales</taxon>
        <taxon>Sutterellaceae</taxon>
        <taxon>Sutterella</taxon>
    </lineage>
</organism>
<protein>
    <submittedName>
        <fullName evidence="14">Electron transport complex, RnfABCDGE type, B subunit</fullName>
    </submittedName>
</protein>
<dbReference type="PROSITE" id="PS00198">
    <property type="entry name" value="4FE4S_FER_1"/>
    <property type="match status" value="1"/>
</dbReference>
<dbReference type="HOGENOM" id="CLU_063448_0_2_4"/>
<feature type="domain" description="4Fe-4S ferredoxin-type" evidence="12">
    <location>
        <begin position="113"/>
        <end position="143"/>
    </location>
</feature>
<evidence type="ECO:0000256" key="8">
    <source>
        <dbReference type="ARBA" id="ARBA00022982"/>
    </source>
</evidence>
<dbReference type="Gene3D" id="1.10.15.40">
    <property type="entry name" value="Electron transport complex subunit B, putative Fe-S cluster"/>
    <property type="match status" value="1"/>
</dbReference>
<evidence type="ECO:0000256" key="3">
    <source>
        <dbReference type="ARBA" id="ARBA00022485"/>
    </source>
</evidence>
<name>H3KBU2_9BURK</name>
<evidence type="ECO:0000256" key="11">
    <source>
        <dbReference type="ARBA" id="ARBA00023136"/>
    </source>
</evidence>
<evidence type="ECO:0000259" key="13">
    <source>
        <dbReference type="PROSITE" id="PS51656"/>
    </source>
</evidence>
<evidence type="ECO:0000256" key="4">
    <source>
        <dbReference type="ARBA" id="ARBA00022519"/>
    </source>
</evidence>
<dbReference type="Gene3D" id="3.30.70.3270">
    <property type="match status" value="2"/>
</dbReference>
<evidence type="ECO:0000256" key="6">
    <source>
        <dbReference type="ARBA" id="ARBA00022737"/>
    </source>
</evidence>
<dbReference type="GO" id="GO:0046872">
    <property type="term" value="F:metal ion binding"/>
    <property type="evidence" value="ECO:0007669"/>
    <property type="project" value="UniProtKB-KW"/>
</dbReference>
<accession>H3KBU2</accession>
<dbReference type="OrthoDB" id="9789936at2"/>
<dbReference type="PANTHER" id="PTHR42859:SF3">
    <property type="entry name" value="ION-TRANSLOCATING OXIDOREDUCTASE COMPLEX SUBUNIT B"/>
    <property type="match status" value="1"/>
</dbReference>
<dbReference type="Proteomes" id="UP000004956">
    <property type="component" value="Unassembled WGS sequence"/>
</dbReference>
<keyword evidence="15" id="KW-1185">Reference proteome</keyword>
<dbReference type="PATRIC" id="fig|762967.3.peg.161"/>
<keyword evidence="11" id="KW-0472">Membrane</keyword>
<evidence type="ECO:0000313" key="15">
    <source>
        <dbReference type="Proteomes" id="UP000004956"/>
    </source>
</evidence>
<dbReference type="InterPro" id="IPR017900">
    <property type="entry name" value="4Fe4S_Fe_S_CS"/>
</dbReference>
<keyword evidence="9" id="KW-0408">Iron</keyword>
<keyword evidence="8" id="KW-0249">Electron transport</keyword>
<evidence type="ECO:0000259" key="12">
    <source>
        <dbReference type="PROSITE" id="PS51379"/>
    </source>
</evidence>
<keyword evidence="1" id="KW-0813">Transport</keyword>
<evidence type="ECO:0000256" key="5">
    <source>
        <dbReference type="ARBA" id="ARBA00022723"/>
    </source>
</evidence>
<dbReference type="RefSeq" id="WP_008540562.1">
    <property type="nucleotide sequence ID" value="NZ_JH604856.1"/>
</dbReference>
<evidence type="ECO:0000313" key="14">
    <source>
        <dbReference type="EMBL" id="EHY32413.1"/>
    </source>
</evidence>
<dbReference type="EMBL" id="AFBQ01000023">
    <property type="protein sequence ID" value="EHY32413.1"/>
    <property type="molecule type" value="Genomic_DNA"/>
</dbReference>
<keyword evidence="7" id="KW-1278">Translocase</keyword>
<dbReference type="PANTHER" id="PTHR42859">
    <property type="entry name" value="OXIDOREDUCTASE"/>
    <property type="match status" value="1"/>
</dbReference>
<sequence length="206" mass="22026">MPPIFPSNPNGASVEAIDRCLPQTLCRQCGFEDCASYAEAIATGAAPVNRCAPGGAEGIRRLCAVTGAEELPLDPEYGHEAPFAVAKIRAAECIGCAWCVRACPTDAIVGSAKRLHAVDVTRCTGCARCAPACPMDCIDFVETGTLWTTEDAERARLHHEEAFARSVRRSAEEHRRLEARRAPVGADGAKKTSSLMADILAMARKR</sequence>
<keyword evidence="3" id="KW-0004">4Fe-4S</keyword>
<evidence type="ECO:0000256" key="1">
    <source>
        <dbReference type="ARBA" id="ARBA00022448"/>
    </source>
</evidence>
<dbReference type="STRING" id="762967.HMPREF9440_00189"/>
<reference evidence="14 15" key="1">
    <citation type="submission" date="2011-11" db="EMBL/GenBank/DDBJ databases">
        <authorList>
            <person name="Weinstock G."/>
            <person name="Sodergren E."/>
            <person name="Clifton S."/>
            <person name="Fulton L."/>
            <person name="Fulton B."/>
            <person name="Courtney L."/>
            <person name="Fronick C."/>
            <person name="Harrison M."/>
            <person name="Strong C."/>
            <person name="Farmer C."/>
            <person name="Delahaunty K."/>
            <person name="Markovic C."/>
            <person name="Hall O."/>
            <person name="Minx P."/>
            <person name="Tomlinson C."/>
            <person name="Mitreva M."/>
            <person name="Hou S."/>
            <person name="Chen J."/>
            <person name="Wollam A."/>
            <person name="Pepin K.H."/>
            <person name="Johnson M."/>
            <person name="Bhonagiri V."/>
            <person name="Zhang X."/>
            <person name="Suruliraj S."/>
            <person name="Warren W."/>
            <person name="Chinwalla A."/>
            <person name="Mardis E.R."/>
            <person name="Wilson R.K."/>
        </authorList>
    </citation>
    <scope>NUCLEOTIDE SEQUENCE [LARGE SCALE GENOMIC DNA]</scope>
    <source>
        <strain evidence="14 15">YIT 11816</strain>
    </source>
</reference>
<dbReference type="InterPro" id="IPR010207">
    <property type="entry name" value="Elect_transpt_cplx_RnfB/RsxB"/>
</dbReference>
<dbReference type="AlphaFoldDB" id="H3KBU2"/>
<keyword evidence="10" id="KW-0411">Iron-sulfur</keyword>
<dbReference type="NCBIfam" id="TIGR01944">
    <property type="entry name" value="rnfB"/>
    <property type="match status" value="1"/>
</dbReference>
<evidence type="ECO:0000256" key="2">
    <source>
        <dbReference type="ARBA" id="ARBA00022475"/>
    </source>
</evidence>
<gene>
    <name evidence="14" type="ORF">HMPREF9440_00189</name>
</gene>
<keyword evidence="4" id="KW-0997">Cell inner membrane</keyword>
<comment type="caution">
    <text evidence="14">The sequence shown here is derived from an EMBL/GenBank/DDBJ whole genome shotgun (WGS) entry which is preliminary data.</text>
</comment>
<dbReference type="GO" id="GO:0009055">
    <property type="term" value="F:electron transfer activity"/>
    <property type="evidence" value="ECO:0007669"/>
    <property type="project" value="InterPro"/>
</dbReference>
<evidence type="ECO:0000256" key="10">
    <source>
        <dbReference type="ARBA" id="ARBA00023014"/>
    </source>
</evidence>
<dbReference type="InterPro" id="IPR017896">
    <property type="entry name" value="4Fe4S_Fe-S-bd"/>
</dbReference>
<dbReference type="PROSITE" id="PS51656">
    <property type="entry name" value="4FE4S"/>
    <property type="match status" value="1"/>
</dbReference>